<feature type="compositionally biased region" description="Polar residues" evidence="1">
    <location>
        <begin position="18"/>
        <end position="31"/>
    </location>
</feature>
<dbReference type="EMBL" id="KL142367">
    <property type="protein sequence ID" value="KDR86124.1"/>
    <property type="molecule type" value="Genomic_DNA"/>
</dbReference>
<dbReference type="OrthoDB" id="2985906at2759"/>
<feature type="compositionally biased region" description="Acidic residues" evidence="1">
    <location>
        <begin position="1"/>
        <end position="12"/>
    </location>
</feature>
<feature type="region of interest" description="Disordered" evidence="1">
    <location>
        <begin position="171"/>
        <end position="234"/>
    </location>
</feature>
<proteinExistence type="predicted"/>
<evidence type="ECO:0000313" key="3">
    <source>
        <dbReference type="Proteomes" id="UP000027222"/>
    </source>
</evidence>
<gene>
    <name evidence="2" type="ORF">GALMADRAFT_403215</name>
</gene>
<evidence type="ECO:0000256" key="1">
    <source>
        <dbReference type="SAM" id="MobiDB-lite"/>
    </source>
</evidence>
<reference evidence="3" key="1">
    <citation type="journal article" date="2014" name="Proc. Natl. Acad. Sci. U.S.A.">
        <title>Extensive sampling of basidiomycete genomes demonstrates inadequacy of the white-rot/brown-rot paradigm for wood decay fungi.</title>
        <authorList>
            <person name="Riley R."/>
            <person name="Salamov A.A."/>
            <person name="Brown D.W."/>
            <person name="Nagy L.G."/>
            <person name="Floudas D."/>
            <person name="Held B.W."/>
            <person name="Levasseur A."/>
            <person name="Lombard V."/>
            <person name="Morin E."/>
            <person name="Otillar R."/>
            <person name="Lindquist E.A."/>
            <person name="Sun H."/>
            <person name="LaButti K.M."/>
            <person name="Schmutz J."/>
            <person name="Jabbour D."/>
            <person name="Luo H."/>
            <person name="Baker S.E."/>
            <person name="Pisabarro A.G."/>
            <person name="Walton J.D."/>
            <person name="Blanchette R.A."/>
            <person name="Henrissat B."/>
            <person name="Martin F."/>
            <person name="Cullen D."/>
            <person name="Hibbett D.S."/>
            <person name="Grigoriev I.V."/>
        </authorList>
    </citation>
    <scope>NUCLEOTIDE SEQUENCE [LARGE SCALE GENOMIC DNA]</scope>
    <source>
        <strain evidence="3">CBS 339.88</strain>
    </source>
</reference>
<keyword evidence="3" id="KW-1185">Reference proteome</keyword>
<dbReference type="AlphaFoldDB" id="A0A067U1G4"/>
<organism evidence="2 3">
    <name type="scientific">Galerina marginata (strain CBS 339.88)</name>
    <dbReference type="NCBI Taxonomy" id="685588"/>
    <lineage>
        <taxon>Eukaryota</taxon>
        <taxon>Fungi</taxon>
        <taxon>Dikarya</taxon>
        <taxon>Basidiomycota</taxon>
        <taxon>Agaricomycotina</taxon>
        <taxon>Agaricomycetes</taxon>
        <taxon>Agaricomycetidae</taxon>
        <taxon>Agaricales</taxon>
        <taxon>Agaricineae</taxon>
        <taxon>Strophariaceae</taxon>
        <taxon>Galerina</taxon>
    </lineage>
</organism>
<dbReference type="Proteomes" id="UP000027222">
    <property type="component" value="Unassembled WGS sequence"/>
</dbReference>
<protein>
    <submittedName>
        <fullName evidence="2">Uncharacterized protein</fullName>
    </submittedName>
</protein>
<feature type="compositionally biased region" description="Polar residues" evidence="1">
    <location>
        <begin position="178"/>
        <end position="189"/>
    </location>
</feature>
<accession>A0A067U1G4</accession>
<evidence type="ECO:0000313" key="2">
    <source>
        <dbReference type="EMBL" id="KDR86124.1"/>
    </source>
</evidence>
<feature type="compositionally biased region" description="Basic and acidic residues" evidence="1">
    <location>
        <begin position="190"/>
        <end position="199"/>
    </location>
</feature>
<name>A0A067U1G4_GALM3</name>
<dbReference type="HOGENOM" id="CLU_877300_0_0_1"/>
<feature type="compositionally biased region" description="Basic and acidic residues" evidence="1">
    <location>
        <begin position="108"/>
        <end position="122"/>
    </location>
</feature>
<feature type="region of interest" description="Disordered" evidence="1">
    <location>
        <begin position="97"/>
        <end position="152"/>
    </location>
</feature>
<sequence>MEEDDDNDYDDGADTRHTAYSPQTSWSSSRGVSYGNPDFSPSNGGSKFHQLGFPLPGGGGIPYVNGHRPYMTADYLPGHLQTMTPDLQQSLASIMVQVQQQTAPEARQPTEFDSQRHARRGEDEDEAHVGVVPPDSESEEEESDQDTRMRDPLTNNMAQLSLNDELRPAFSRVKSDPQLPSTTASTHPNESFKRLEPRQAESSQNLPSRLREPFTNSTAEGNPRPPPYLQVPNVPRAASSIPQEFGFHPGVTVQGSPIYNDIDGNVTRVDNSYNTTNIGSGNTHNTLVKDSYNDGSIKQYAALEAKKTGKIRDRLWR</sequence>
<feature type="region of interest" description="Disordered" evidence="1">
    <location>
        <begin position="1"/>
        <end position="58"/>
    </location>
</feature>